<reference evidence="1" key="1">
    <citation type="submission" date="2022-03" db="EMBL/GenBank/DDBJ databases">
        <title>Draft genome sequence of Aduncisulcus paluster, a free-living microaerophilic Fornicata.</title>
        <authorList>
            <person name="Yuyama I."/>
            <person name="Kume K."/>
            <person name="Tamura T."/>
            <person name="Inagaki Y."/>
            <person name="Hashimoto T."/>
        </authorList>
    </citation>
    <scope>NUCLEOTIDE SEQUENCE</scope>
    <source>
        <strain evidence="1">NY0171</strain>
    </source>
</reference>
<keyword evidence="2" id="KW-1185">Reference proteome</keyword>
<dbReference type="EMBL" id="BQXS01003926">
    <property type="protein sequence ID" value="GKT35828.1"/>
    <property type="molecule type" value="Genomic_DNA"/>
</dbReference>
<comment type="caution">
    <text evidence="1">The sequence shown here is derived from an EMBL/GenBank/DDBJ whole genome shotgun (WGS) entry which is preliminary data.</text>
</comment>
<organism evidence="1 2">
    <name type="scientific">Aduncisulcus paluster</name>
    <dbReference type="NCBI Taxonomy" id="2918883"/>
    <lineage>
        <taxon>Eukaryota</taxon>
        <taxon>Metamonada</taxon>
        <taxon>Carpediemonas-like organisms</taxon>
        <taxon>Aduncisulcus</taxon>
    </lineage>
</organism>
<evidence type="ECO:0000313" key="2">
    <source>
        <dbReference type="Proteomes" id="UP001057375"/>
    </source>
</evidence>
<name>A0ABQ5KTN3_9EUKA</name>
<accession>A0ABQ5KTN3</accession>
<gene>
    <name evidence="1" type="ORF">ADUPG1_003062</name>
</gene>
<feature type="non-terminal residue" evidence="1">
    <location>
        <position position="32"/>
    </location>
</feature>
<dbReference type="Proteomes" id="UP001057375">
    <property type="component" value="Unassembled WGS sequence"/>
</dbReference>
<protein>
    <submittedName>
        <fullName evidence="1">Uncharacterized protein</fullName>
    </submittedName>
</protein>
<proteinExistence type="predicted"/>
<sequence length="32" mass="3534">MHRNPCPGNLSGQQMLKVVGEAVVVVDNKYIH</sequence>
<evidence type="ECO:0000313" key="1">
    <source>
        <dbReference type="EMBL" id="GKT35828.1"/>
    </source>
</evidence>